<feature type="compositionally biased region" description="Basic residues" evidence="1">
    <location>
        <begin position="10"/>
        <end position="19"/>
    </location>
</feature>
<feature type="compositionally biased region" description="Polar residues" evidence="1">
    <location>
        <begin position="135"/>
        <end position="147"/>
    </location>
</feature>
<accession>A0AAD8FFL3</accession>
<feature type="region of interest" description="Disordered" evidence="1">
    <location>
        <begin position="1"/>
        <end position="289"/>
    </location>
</feature>
<feature type="compositionally biased region" description="Polar residues" evidence="1">
    <location>
        <begin position="74"/>
        <end position="85"/>
    </location>
</feature>
<feature type="compositionally biased region" description="Basic residues" evidence="1">
    <location>
        <begin position="93"/>
        <end position="109"/>
    </location>
</feature>
<feature type="compositionally biased region" description="Basic and acidic residues" evidence="1">
    <location>
        <begin position="46"/>
        <end position="73"/>
    </location>
</feature>
<evidence type="ECO:0000313" key="3">
    <source>
        <dbReference type="Proteomes" id="UP001233172"/>
    </source>
</evidence>
<feature type="compositionally biased region" description="Low complexity" evidence="1">
    <location>
        <begin position="193"/>
        <end position="209"/>
    </location>
</feature>
<evidence type="ECO:0000256" key="1">
    <source>
        <dbReference type="SAM" id="MobiDB-lite"/>
    </source>
</evidence>
<sequence length="366" mass="41321">MSEDKGEKPRRQHRFKITSKKVYLQSNPIDARARDNDSQMMQSSHLLEEGIVQHKRIRSESRPKLHDYQDDANRTLSHNDGNASGETRAERFVHRRSKSSRVNKKKKEKKPIPLNRPRRSPQAPPHVPNDVVVSKSRTLSEPPNTRTLGIVRFGEGLRTDEGSRCNYSEVQEKSPRDVKPKKKGGSTHSFLASPKTSKSISKHSISKDTSYNRVHAKNATMPKQDTKDQHNPTGSTSNISSKSRRKKKINVSPKENSREKSPPKAAHSQKKVIKAKSGKSPPPERRSSGEKCSILDAVIQHGFEKKVKFLHICDLSMSKAKVMKSPISKESSPKAPRACIPGYRFINRCARCPSTNRQNFFGNLVQ</sequence>
<feature type="non-terminal residue" evidence="2">
    <location>
        <position position="366"/>
    </location>
</feature>
<reference evidence="2" key="1">
    <citation type="journal article" date="2023" name="PLoS Negl. Trop. Dis.">
        <title>A genome sequence for Biomphalaria pfeifferi, the major vector snail for the human-infecting parasite Schistosoma mansoni.</title>
        <authorList>
            <person name="Bu L."/>
            <person name="Lu L."/>
            <person name="Laidemitt M.R."/>
            <person name="Zhang S.M."/>
            <person name="Mutuku M."/>
            <person name="Mkoji G."/>
            <person name="Steinauer M."/>
            <person name="Loker E.S."/>
        </authorList>
    </citation>
    <scope>NUCLEOTIDE SEQUENCE</scope>
    <source>
        <strain evidence="2">KasaAsao</strain>
    </source>
</reference>
<dbReference type="EMBL" id="JASAOG010000029">
    <property type="protein sequence ID" value="KAK0061626.1"/>
    <property type="molecule type" value="Genomic_DNA"/>
</dbReference>
<comment type="caution">
    <text evidence="2">The sequence shown here is derived from an EMBL/GenBank/DDBJ whole genome shotgun (WGS) entry which is preliminary data.</text>
</comment>
<gene>
    <name evidence="2" type="ORF">Bpfe_009008</name>
</gene>
<proteinExistence type="predicted"/>
<name>A0AAD8FFL3_BIOPF</name>
<protein>
    <submittedName>
        <fullName evidence="2">Uncharacterized protein</fullName>
    </submittedName>
</protein>
<evidence type="ECO:0000313" key="2">
    <source>
        <dbReference type="EMBL" id="KAK0061626.1"/>
    </source>
</evidence>
<reference evidence="2" key="2">
    <citation type="submission" date="2023-04" db="EMBL/GenBank/DDBJ databases">
        <authorList>
            <person name="Bu L."/>
            <person name="Lu L."/>
            <person name="Laidemitt M.R."/>
            <person name="Zhang S.M."/>
            <person name="Mutuku M."/>
            <person name="Mkoji G."/>
            <person name="Steinauer M."/>
            <person name="Loker E.S."/>
        </authorList>
    </citation>
    <scope>NUCLEOTIDE SEQUENCE</scope>
    <source>
        <strain evidence="2">KasaAsao</strain>
        <tissue evidence="2">Whole Snail</tissue>
    </source>
</reference>
<keyword evidence="3" id="KW-1185">Reference proteome</keyword>
<dbReference type="AlphaFoldDB" id="A0AAD8FFL3"/>
<dbReference type="Proteomes" id="UP001233172">
    <property type="component" value="Unassembled WGS sequence"/>
</dbReference>
<organism evidence="2 3">
    <name type="scientific">Biomphalaria pfeifferi</name>
    <name type="common">Bloodfluke planorb</name>
    <name type="synonym">Freshwater snail</name>
    <dbReference type="NCBI Taxonomy" id="112525"/>
    <lineage>
        <taxon>Eukaryota</taxon>
        <taxon>Metazoa</taxon>
        <taxon>Spiralia</taxon>
        <taxon>Lophotrochozoa</taxon>
        <taxon>Mollusca</taxon>
        <taxon>Gastropoda</taxon>
        <taxon>Heterobranchia</taxon>
        <taxon>Euthyneura</taxon>
        <taxon>Panpulmonata</taxon>
        <taxon>Hygrophila</taxon>
        <taxon>Lymnaeoidea</taxon>
        <taxon>Planorbidae</taxon>
        <taxon>Biomphalaria</taxon>
    </lineage>
</organism>
<feature type="compositionally biased region" description="Basic residues" evidence="1">
    <location>
        <begin position="267"/>
        <end position="277"/>
    </location>
</feature>